<evidence type="ECO:0000313" key="6">
    <source>
        <dbReference type="Proteomes" id="UP000192790"/>
    </source>
</evidence>
<dbReference type="SUPFAM" id="SSF46785">
    <property type="entry name" value="Winged helix' DNA-binding domain"/>
    <property type="match status" value="1"/>
</dbReference>
<dbReference type="Gene3D" id="2.60.120.10">
    <property type="entry name" value="Jelly Rolls"/>
    <property type="match status" value="1"/>
</dbReference>
<keyword evidence="6" id="KW-1185">Reference proteome</keyword>
<dbReference type="Proteomes" id="UP000192790">
    <property type="component" value="Unassembled WGS sequence"/>
</dbReference>
<dbReference type="InterPro" id="IPR000595">
    <property type="entry name" value="cNMP-bd_dom"/>
</dbReference>
<evidence type="ECO:0000313" key="5">
    <source>
        <dbReference type="EMBL" id="SMC55315.1"/>
    </source>
</evidence>
<evidence type="ECO:0000256" key="2">
    <source>
        <dbReference type="ARBA" id="ARBA00023125"/>
    </source>
</evidence>
<keyword evidence="2" id="KW-0238">DNA-binding</keyword>
<dbReference type="Pfam" id="PF13545">
    <property type="entry name" value="HTH_Crp_2"/>
    <property type="match status" value="1"/>
</dbReference>
<organism evidence="5 6">
    <name type="scientific">Papillibacter cinnamivorans DSM 12816</name>
    <dbReference type="NCBI Taxonomy" id="1122930"/>
    <lineage>
        <taxon>Bacteria</taxon>
        <taxon>Bacillati</taxon>
        <taxon>Bacillota</taxon>
        <taxon>Clostridia</taxon>
        <taxon>Eubacteriales</taxon>
        <taxon>Oscillospiraceae</taxon>
        <taxon>Papillibacter</taxon>
    </lineage>
</organism>
<dbReference type="AlphaFoldDB" id="A0A1W2A3R2"/>
<accession>A0A1W2A3R2</accession>
<evidence type="ECO:0000259" key="4">
    <source>
        <dbReference type="PROSITE" id="PS50042"/>
    </source>
</evidence>
<evidence type="ECO:0000256" key="3">
    <source>
        <dbReference type="ARBA" id="ARBA00023163"/>
    </source>
</evidence>
<dbReference type="EMBL" id="FWXW01000003">
    <property type="protein sequence ID" value="SMC55315.1"/>
    <property type="molecule type" value="Genomic_DNA"/>
</dbReference>
<dbReference type="Pfam" id="PF00027">
    <property type="entry name" value="cNMP_binding"/>
    <property type="match status" value="1"/>
</dbReference>
<dbReference type="OrthoDB" id="1853299at2"/>
<dbReference type="InterPro" id="IPR012318">
    <property type="entry name" value="HTH_CRP"/>
</dbReference>
<name>A0A1W2A3R2_9FIRM</name>
<dbReference type="PROSITE" id="PS50042">
    <property type="entry name" value="CNMP_BINDING_3"/>
    <property type="match status" value="1"/>
</dbReference>
<reference evidence="5 6" key="1">
    <citation type="submission" date="2017-04" db="EMBL/GenBank/DDBJ databases">
        <authorList>
            <person name="Afonso C.L."/>
            <person name="Miller P.J."/>
            <person name="Scott M.A."/>
            <person name="Spackman E."/>
            <person name="Goraichik I."/>
            <person name="Dimitrov K.M."/>
            <person name="Suarez D.L."/>
            <person name="Swayne D.E."/>
        </authorList>
    </citation>
    <scope>NUCLEOTIDE SEQUENCE [LARGE SCALE GENOMIC DNA]</scope>
    <source>
        <strain evidence="5 6">DSM 12816</strain>
    </source>
</reference>
<dbReference type="PANTHER" id="PTHR24567">
    <property type="entry name" value="CRP FAMILY TRANSCRIPTIONAL REGULATORY PROTEIN"/>
    <property type="match status" value="1"/>
</dbReference>
<dbReference type="GO" id="GO:0005829">
    <property type="term" value="C:cytosol"/>
    <property type="evidence" value="ECO:0007669"/>
    <property type="project" value="TreeGrafter"/>
</dbReference>
<dbReference type="SUPFAM" id="SSF51206">
    <property type="entry name" value="cAMP-binding domain-like"/>
    <property type="match status" value="1"/>
</dbReference>
<gene>
    <name evidence="5" type="ORF">SAMN02745168_1448</name>
</gene>
<dbReference type="InterPro" id="IPR036390">
    <property type="entry name" value="WH_DNA-bd_sf"/>
</dbReference>
<dbReference type="CDD" id="cd00090">
    <property type="entry name" value="HTH_ARSR"/>
    <property type="match status" value="1"/>
</dbReference>
<keyword evidence="3" id="KW-0804">Transcription</keyword>
<dbReference type="STRING" id="1122930.SAMN02745168_1448"/>
<keyword evidence="1" id="KW-0805">Transcription regulation</keyword>
<dbReference type="RefSeq" id="WP_159448037.1">
    <property type="nucleotide sequence ID" value="NZ_FWXW01000003.1"/>
</dbReference>
<sequence length="230" mass="25702">MKLNQWTEADLELLKGTFLFSGVSPERVKRAAEDARCRIGVFQKGEVIYDRTHFRKSLGVLLRGSVEVHKGGEDGRGLMLSILETGSLFGAAALFNETERYVTVLSARELTRIVFFPQELVSDLMQEDFRIVTNYMCFLSGRIRFLNDRIEGLAAGNAAGKLAFFLAGGTEQVRGTAEIRLNRSVTALAESLDLGRASLYRAFRELEEAGLIRQEGRTIYISDVEALRNL</sequence>
<dbReference type="InterPro" id="IPR018490">
    <property type="entry name" value="cNMP-bd_dom_sf"/>
</dbReference>
<dbReference type="PANTHER" id="PTHR24567:SF26">
    <property type="entry name" value="REGULATORY PROTEIN YEIL"/>
    <property type="match status" value="1"/>
</dbReference>
<dbReference type="GO" id="GO:0003677">
    <property type="term" value="F:DNA binding"/>
    <property type="evidence" value="ECO:0007669"/>
    <property type="project" value="UniProtKB-KW"/>
</dbReference>
<dbReference type="InterPro" id="IPR050397">
    <property type="entry name" value="Env_Response_Regulators"/>
</dbReference>
<dbReference type="InterPro" id="IPR014710">
    <property type="entry name" value="RmlC-like_jellyroll"/>
</dbReference>
<proteinExistence type="predicted"/>
<protein>
    <submittedName>
        <fullName evidence="5">Crp-like helix-turn-helix domain-containing protein</fullName>
    </submittedName>
</protein>
<dbReference type="CDD" id="cd00038">
    <property type="entry name" value="CAP_ED"/>
    <property type="match status" value="1"/>
</dbReference>
<dbReference type="InterPro" id="IPR011991">
    <property type="entry name" value="ArsR-like_HTH"/>
</dbReference>
<evidence type="ECO:0000256" key="1">
    <source>
        <dbReference type="ARBA" id="ARBA00023015"/>
    </source>
</evidence>
<feature type="domain" description="Cyclic nucleotide-binding" evidence="4">
    <location>
        <begin position="19"/>
        <end position="106"/>
    </location>
</feature>
<dbReference type="GO" id="GO:0003700">
    <property type="term" value="F:DNA-binding transcription factor activity"/>
    <property type="evidence" value="ECO:0007669"/>
    <property type="project" value="TreeGrafter"/>
</dbReference>